<dbReference type="InParanoid" id="A0A251VS84"/>
<dbReference type="PANTHER" id="PTHR33127:SF5">
    <property type="entry name" value="TRANSMEMBRANE PROTEIN"/>
    <property type="match status" value="1"/>
</dbReference>
<gene>
    <name evidence="3" type="ORF">HannXRQ_Chr01g0027241</name>
    <name evidence="2" type="ORF">HanXRQr2_Chr01g0039961</name>
</gene>
<evidence type="ECO:0000313" key="4">
    <source>
        <dbReference type="Proteomes" id="UP000215914"/>
    </source>
</evidence>
<organism evidence="3 4">
    <name type="scientific">Helianthus annuus</name>
    <name type="common">Common sunflower</name>
    <dbReference type="NCBI Taxonomy" id="4232"/>
    <lineage>
        <taxon>Eukaryota</taxon>
        <taxon>Viridiplantae</taxon>
        <taxon>Streptophyta</taxon>
        <taxon>Embryophyta</taxon>
        <taxon>Tracheophyta</taxon>
        <taxon>Spermatophyta</taxon>
        <taxon>Magnoliopsida</taxon>
        <taxon>eudicotyledons</taxon>
        <taxon>Gunneridae</taxon>
        <taxon>Pentapetalae</taxon>
        <taxon>asterids</taxon>
        <taxon>campanulids</taxon>
        <taxon>Asterales</taxon>
        <taxon>Asteraceae</taxon>
        <taxon>Asteroideae</taxon>
        <taxon>Heliantheae alliance</taxon>
        <taxon>Heliantheae</taxon>
        <taxon>Helianthus</taxon>
    </lineage>
</organism>
<dbReference type="EMBL" id="MNCJ02000316">
    <property type="protein sequence ID" value="KAF5823587.1"/>
    <property type="molecule type" value="Genomic_DNA"/>
</dbReference>
<proteinExistence type="predicted"/>
<feature type="domain" description="KIB1-4 beta-propeller" evidence="1">
    <location>
        <begin position="76"/>
        <end position="286"/>
    </location>
</feature>
<evidence type="ECO:0000313" key="3">
    <source>
        <dbReference type="EMBL" id="OTG38209.1"/>
    </source>
</evidence>
<dbReference type="Pfam" id="PF03478">
    <property type="entry name" value="Beta-prop_KIB1-4"/>
    <property type="match status" value="1"/>
</dbReference>
<dbReference type="PANTHER" id="PTHR33127">
    <property type="entry name" value="TRANSMEMBRANE PROTEIN"/>
    <property type="match status" value="1"/>
</dbReference>
<sequence length="324" mass="37450">MDRCIGVEYMRFRATCKRCHVAAPLIQWSDKTALRRLHSYSVVSPWLMVVDKNRKIITFTDPMFGDKYFMKRSQVSIHDERIRCSRFGWLLYCTGYSTLTFLNPFTGDICKLPYCQWFLGSVCFSAPPTSPDCMVVGFTNGGDGYICIHFVAREQCWVRIRLDISGAPPGRFCFPTFCRRDLYVLCGKGEVHVFKSLFKLQGYYSKKVVGERSSEGELVIVGKLGEYVEVYKSNEDTQEWEEIECLGSYMIYICGDTCMCIEAKAPEMENKIFFPRLGSKNGNVVFYSLETHMYHTFHDKHVEEIVGIGIKHLFPHAWIEPTWS</sequence>
<protein>
    <recommendedName>
        <fullName evidence="1">KIB1-4 beta-propeller domain-containing protein</fullName>
    </recommendedName>
</protein>
<dbReference type="Gramene" id="mRNA:HanXRQr2_Chr01g0039961">
    <property type="protein sequence ID" value="CDS:HanXRQr2_Chr01g0039961.1"/>
    <property type="gene ID" value="HanXRQr2_Chr01g0039961"/>
</dbReference>
<dbReference type="AlphaFoldDB" id="A0A251VS84"/>
<dbReference type="Proteomes" id="UP000215914">
    <property type="component" value="Chromosome 1"/>
</dbReference>
<evidence type="ECO:0000313" key="2">
    <source>
        <dbReference type="EMBL" id="KAF5823587.1"/>
    </source>
</evidence>
<reference evidence="2" key="3">
    <citation type="submission" date="2020-06" db="EMBL/GenBank/DDBJ databases">
        <title>Helianthus annuus Genome sequencing and assembly Release 2.</title>
        <authorList>
            <person name="Gouzy J."/>
            <person name="Langlade N."/>
            <person name="Munos S."/>
        </authorList>
    </citation>
    <scope>NUCLEOTIDE SEQUENCE</scope>
    <source>
        <tissue evidence="2">Leaves</tissue>
    </source>
</reference>
<keyword evidence="4" id="KW-1185">Reference proteome</keyword>
<dbReference type="InterPro" id="IPR005174">
    <property type="entry name" value="KIB1-4_b-propeller"/>
</dbReference>
<dbReference type="OMA" id="EWEEIEC"/>
<name>A0A251VS84_HELAN</name>
<evidence type="ECO:0000259" key="1">
    <source>
        <dbReference type="Pfam" id="PF03478"/>
    </source>
</evidence>
<dbReference type="EMBL" id="CM007890">
    <property type="protein sequence ID" value="OTG38209.1"/>
    <property type="molecule type" value="Genomic_DNA"/>
</dbReference>
<reference evidence="2 4" key="1">
    <citation type="journal article" date="2017" name="Nature">
        <title>The sunflower genome provides insights into oil metabolism, flowering and Asterid evolution.</title>
        <authorList>
            <person name="Badouin H."/>
            <person name="Gouzy J."/>
            <person name="Grassa C.J."/>
            <person name="Murat F."/>
            <person name="Staton S.E."/>
            <person name="Cottret L."/>
            <person name="Lelandais-Briere C."/>
            <person name="Owens G.L."/>
            <person name="Carrere S."/>
            <person name="Mayjonade B."/>
            <person name="Legrand L."/>
            <person name="Gill N."/>
            <person name="Kane N.C."/>
            <person name="Bowers J.E."/>
            <person name="Hubner S."/>
            <person name="Bellec A."/>
            <person name="Berard A."/>
            <person name="Berges H."/>
            <person name="Blanchet N."/>
            <person name="Boniface M.C."/>
            <person name="Brunel D."/>
            <person name="Catrice O."/>
            <person name="Chaidir N."/>
            <person name="Claudel C."/>
            <person name="Donnadieu C."/>
            <person name="Faraut T."/>
            <person name="Fievet G."/>
            <person name="Helmstetter N."/>
            <person name="King M."/>
            <person name="Knapp S.J."/>
            <person name="Lai Z."/>
            <person name="Le Paslier M.C."/>
            <person name="Lippi Y."/>
            <person name="Lorenzon L."/>
            <person name="Mandel J.R."/>
            <person name="Marage G."/>
            <person name="Marchand G."/>
            <person name="Marquand E."/>
            <person name="Bret-Mestries E."/>
            <person name="Morien E."/>
            <person name="Nambeesan S."/>
            <person name="Nguyen T."/>
            <person name="Pegot-Espagnet P."/>
            <person name="Pouilly N."/>
            <person name="Raftis F."/>
            <person name="Sallet E."/>
            <person name="Schiex T."/>
            <person name="Thomas J."/>
            <person name="Vandecasteele C."/>
            <person name="Vares D."/>
            <person name="Vear F."/>
            <person name="Vautrin S."/>
            <person name="Crespi M."/>
            <person name="Mangin B."/>
            <person name="Burke J.M."/>
            <person name="Salse J."/>
            <person name="Munos S."/>
            <person name="Vincourt P."/>
            <person name="Rieseberg L.H."/>
            <person name="Langlade N.B."/>
        </authorList>
    </citation>
    <scope>NUCLEOTIDE SEQUENCE [LARGE SCALE GENOMIC DNA]</scope>
    <source>
        <strain evidence="4">cv. SF193</strain>
        <tissue evidence="2">Leaves</tissue>
    </source>
</reference>
<reference evidence="3" key="2">
    <citation type="submission" date="2017-02" db="EMBL/GenBank/DDBJ databases">
        <title>Sunflower complete genome.</title>
        <authorList>
            <person name="Langlade N."/>
            <person name="Munos S."/>
        </authorList>
    </citation>
    <scope>NUCLEOTIDE SEQUENCE [LARGE SCALE GENOMIC DNA]</scope>
    <source>
        <tissue evidence="3">Leaves</tissue>
    </source>
</reference>
<accession>A0A251VS84</accession>